<organism evidence="2 3">
    <name type="scientific">Clavibacter michiganensis subsp. michiganensis</name>
    <dbReference type="NCBI Taxonomy" id="33013"/>
    <lineage>
        <taxon>Bacteria</taxon>
        <taxon>Bacillati</taxon>
        <taxon>Actinomycetota</taxon>
        <taxon>Actinomycetes</taxon>
        <taxon>Micrococcales</taxon>
        <taxon>Microbacteriaceae</taxon>
        <taxon>Clavibacter</taxon>
    </lineage>
</organism>
<dbReference type="EMBL" id="MDHH01000001">
    <property type="protein sequence ID" value="OUE03753.1"/>
    <property type="molecule type" value="Genomic_DNA"/>
</dbReference>
<feature type="compositionally biased region" description="Basic and acidic residues" evidence="1">
    <location>
        <begin position="1"/>
        <end position="10"/>
    </location>
</feature>
<proteinExistence type="predicted"/>
<gene>
    <name evidence="2" type="ORF">CMMCAS07_02305</name>
</gene>
<dbReference type="Proteomes" id="UP000195062">
    <property type="component" value="Unassembled WGS sequence"/>
</dbReference>
<feature type="region of interest" description="Disordered" evidence="1">
    <location>
        <begin position="177"/>
        <end position="204"/>
    </location>
</feature>
<protein>
    <submittedName>
        <fullName evidence="2">Uncharacterized protein</fullName>
    </submittedName>
</protein>
<feature type="region of interest" description="Disordered" evidence="1">
    <location>
        <begin position="69"/>
        <end position="121"/>
    </location>
</feature>
<dbReference type="AlphaFoldDB" id="A0A251XKM7"/>
<feature type="compositionally biased region" description="Polar residues" evidence="1">
    <location>
        <begin position="103"/>
        <end position="121"/>
    </location>
</feature>
<name>A0A251XKM7_CLAMM</name>
<accession>A0A251XKM7</accession>
<evidence type="ECO:0000256" key="1">
    <source>
        <dbReference type="SAM" id="MobiDB-lite"/>
    </source>
</evidence>
<feature type="region of interest" description="Disordered" evidence="1">
    <location>
        <begin position="225"/>
        <end position="283"/>
    </location>
</feature>
<keyword evidence="3" id="KW-1185">Reference proteome</keyword>
<comment type="caution">
    <text evidence="2">The sequence shown here is derived from an EMBL/GenBank/DDBJ whole genome shotgun (WGS) entry which is preliminary data.</text>
</comment>
<reference evidence="2 3" key="1">
    <citation type="submission" date="2016-08" db="EMBL/GenBank/DDBJ databases">
        <title>Genome sequence of Clavibacter michiganensis subsp. michiganensis strain CASJ007.</title>
        <authorList>
            <person name="Thapa S.P."/>
            <person name="Coaker G."/>
        </authorList>
    </citation>
    <scope>NUCLEOTIDE SEQUENCE [LARGE SCALE GENOMIC DNA]</scope>
    <source>
        <strain evidence="2">CASJ007</strain>
    </source>
</reference>
<feature type="region of interest" description="Disordered" evidence="1">
    <location>
        <begin position="1"/>
        <end position="31"/>
    </location>
</feature>
<sequence>MRELQADARDPNSVSTTIPPPSSPAATSASDCSAGAAAFGSTCTSARRGPRIPCSRACSMNGARITSTTAARSIRAAGPAPARASVATGSRSTSGCCHAASPSGRSATAGSTGTSAVRSTRSAVATRKSGVAIMTTVRVVTSRSAALPSRMPDARPRPVAATAITATARAVIVSVSARRSARTGAISRPETSERPRSPCSAPAAQVRYLSATGWSRPRSVRRAARSADVAPVPASAPEASPGSAAALRNTTTERASRVSSAAAHRPAIQTASGGPALTLRRPG</sequence>
<evidence type="ECO:0000313" key="2">
    <source>
        <dbReference type="EMBL" id="OUE03753.1"/>
    </source>
</evidence>
<feature type="compositionally biased region" description="Low complexity" evidence="1">
    <location>
        <begin position="226"/>
        <end position="246"/>
    </location>
</feature>
<feature type="compositionally biased region" description="Low complexity" evidence="1">
    <location>
        <begin position="257"/>
        <end position="267"/>
    </location>
</feature>
<feature type="compositionally biased region" description="Low complexity" evidence="1">
    <location>
        <begin position="69"/>
        <end position="87"/>
    </location>
</feature>
<evidence type="ECO:0000313" key="3">
    <source>
        <dbReference type="Proteomes" id="UP000195062"/>
    </source>
</evidence>